<organism evidence="11 12">
    <name type="scientific">Clavelina lepadiformis</name>
    <name type="common">Light-bulb sea squirt</name>
    <name type="synonym">Ascidia lepadiformis</name>
    <dbReference type="NCBI Taxonomy" id="159417"/>
    <lineage>
        <taxon>Eukaryota</taxon>
        <taxon>Metazoa</taxon>
        <taxon>Chordata</taxon>
        <taxon>Tunicata</taxon>
        <taxon>Ascidiacea</taxon>
        <taxon>Aplousobranchia</taxon>
        <taxon>Clavelinidae</taxon>
        <taxon>Clavelina</taxon>
    </lineage>
</organism>
<evidence type="ECO:0000256" key="2">
    <source>
        <dbReference type="ARBA" id="ARBA00004123"/>
    </source>
</evidence>
<comment type="similarity">
    <text evidence="4">Belongs to the MAP Jupiter family.</text>
</comment>
<evidence type="ECO:0000313" key="11">
    <source>
        <dbReference type="EMBL" id="CAK8686247.1"/>
    </source>
</evidence>
<evidence type="ECO:0000256" key="5">
    <source>
        <dbReference type="ARBA" id="ARBA00008329"/>
    </source>
</evidence>
<keyword evidence="9" id="KW-0539">Nucleus</keyword>
<dbReference type="EMBL" id="CAWYQH010000102">
    <property type="protein sequence ID" value="CAK8686247.1"/>
    <property type="molecule type" value="Genomic_DNA"/>
</dbReference>
<keyword evidence="7" id="KW-0963">Cytoplasm</keyword>
<feature type="region of interest" description="Disordered" evidence="10">
    <location>
        <begin position="1"/>
        <end position="130"/>
    </location>
</feature>
<comment type="caution">
    <text evidence="11">The sequence shown here is derived from an EMBL/GenBank/DDBJ whole genome shotgun (WGS) entry which is preliminary data.</text>
</comment>
<name>A0ABP0G507_CLALP</name>
<feature type="compositionally biased region" description="Basic and acidic residues" evidence="10">
    <location>
        <begin position="90"/>
        <end position="105"/>
    </location>
</feature>
<evidence type="ECO:0000256" key="6">
    <source>
        <dbReference type="ARBA" id="ARBA00021471"/>
    </source>
</evidence>
<dbReference type="PANTHER" id="PTHR34930:SF2">
    <property type="entry name" value="MICROTUBULE-ASSOCIATED PROTEIN JUPITER"/>
    <property type="match status" value="1"/>
</dbReference>
<evidence type="ECO:0000256" key="1">
    <source>
        <dbReference type="ARBA" id="ARBA00003805"/>
    </source>
</evidence>
<protein>
    <recommendedName>
        <fullName evidence="6">Microtubule-associated protein Jupiter</fullName>
    </recommendedName>
</protein>
<reference evidence="11 12" key="1">
    <citation type="submission" date="2024-02" db="EMBL/GenBank/DDBJ databases">
        <authorList>
            <person name="Daric V."/>
            <person name="Darras S."/>
        </authorList>
    </citation>
    <scope>NUCLEOTIDE SEQUENCE [LARGE SCALE GENOMIC DNA]</scope>
</reference>
<comment type="function">
    <text evidence="1">Binds to all microtubule populations.</text>
</comment>
<evidence type="ECO:0000256" key="8">
    <source>
        <dbReference type="ARBA" id="ARBA00022553"/>
    </source>
</evidence>
<feature type="compositionally biased region" description="Basic and acidic residues" evidence="10">
    <location>
        <begin position="63"/>
        <end position="82"/>
    </location>
</feature>
<dbReference type="InterPro" id="IPR033335">
    <property type="entry name" value="JUPITER"/>
</dbReference>
<comment type="similarity">
    <text evidence="5">Belongs to the JUPITER family.</text>
</comment>
<evidence type="ECO:0000256" key="7">
    <source>
        <dbReference type="ARBA" id="ARBA00022490"/>
    </source>
</evidence>
<keyword evidence="8" id="KW-0597">Phosphoprotein</keyword>
<evidence type="ECO:0000256" key="4">
    <source>
        <dbReference type="ARBA" id="ARBA00005344"/>
    </source>
</evidence>
<evidence type="ECO:0000256" key="9">
    <source>
        <dbReference type="ARBA" id="ARBA00023242"/>
    </source>
</evidence>
<gene>
    <name evidence="11" type="ORF">CVLEPA_LOCUS18197</name>
</gene>
<dbReference type="Proteomes" id="UP001642483">
    <property type="component" value="Unassembled WGS sequence"/>
</dbReference>
<evidence type="ECO:0000256" key="3">
    <source>
        <dbReference type="ARBA" id="ARBA00004496"/>
    </source>
</evidence>
<evidence type="ECO:0000256" key="10">
    <source>
        <dbReference type="SAM" id="MobiDB-lite"/>
    </source>
</evidence>
<sequence>MNYDSCGRPSSRVSRPPGGCSSNIFGDPTPVNAPVKTSRNPSYQSSVFATDTPAEPAIKPKPVRRDPITGEIIDRHEKKLEDVETPAPAEGKENQQKAETNHEPHLGGVRNNSGVRCAQPPGGRSTFTLG</sequence>
<evidence type="ECO:0000313" key="12">
    <source>
        <dbReference type="Proteomes" id="UP001642483"/>
    </source>
</evidence>
<keyword evidence="12" id="KW-1185">Reference proteome</keyword>
<feature type="compositionally biased region" description="Polar residues" evidence="10">
    <location>
        <begin position="35"/>
        <end position="49"/>
    </location>
</feature>
<dbReference type="PANTHER" id="PTHR34930">
    <property type="entry name" value="GEO05313P1"/>
    <property type="match status" value="1"/>
</dbReference>
<proteinExistence type="inferred from homology"/>
<accession>A0ABP0G507</accession>
<comment type="subcellular location">
    <subcellularLocation>
        <location evidence="3">Cytoplasm</location>
    </subcellularLocation>
    <subcellularLocation>
        <location evidence="2">Nucleus</location>
    </subcellularLocation>
</comment>